<gene>
    <name evidence="3" type="ORF">SAMN05216555_1332</name>
</gene>
<evidence type="ECO:0000256" key="1">
    <source>
        <dbReference type="SAM" id="MobiDB-lite"/>
    </source>
</evidence>
<dbReference type="PANTHER" id="PTHR35004">
    <property type="entry name" value="TRANSPOSASE RV3428C-RELATED"/>
    <property type="match status" value="1"/>
</dbReference>
<accession>A0A1G8YWP4</accession>
<dbReference type="EMBL" id="FNEI01000033">
    <property type="protein sequence ID" value="SDK06475.1"/>
    <property type="molecule type" value="Genomic_DNA"/>
</dbReference>
<dbReference type="GO" id="GO:0015074">
    <property type="term" value="P:DNA integration"/>
    <property type="evidence" value="ECO:0007669"/>
    <property type="project" value="InterPro"/>
</dbReference>
<dbReference type="Pfam" id="PF00665">
    <property type="entry name" value="rve"/>
    <property type="match status" value="1"/>
</dbReference>
<protein>
    <submittedName>
        <fullName evidence="3">Transposase InsO and inactivated derivatives</fullName>
    </submittedName>
</protein>
<feature type="domain" description="Integrase catalytic" evidence="2">
    <location>
        <begin position="72"/>
        <end position="239"/>
    </location>
</feature>
<evidence type="ECO:0000313" key="4">
    <source>
        <dbReference type="Proteomes" id="UP000182130"/>
    </source>
</evidence>
<dbReference type="PROSITE" id="PS50994">
    <property type="entry name" value="INTEGRASE"/>
    <property type="match status" value="1"/>
</dbReference>
<sequence length="350" mass="39519">MPESVHATVIATRRRLSSEGKDHGPLSILDVMTRSGFAPLPSRATIARILAREQLTERNKRKRPKQSHQRIRSQYPNQRWQSDGLEVALADGQKVTIVETLDDCTRYNITLHAGASESSAVVTEAFRRAIRAYGRPVLVHTDNGSAFNRERYGSTTALQAFLNDLGVKMITGRPGHPRSQGKVERAHQTLQRFVNARQPGTVQDLERILQEYRDWYNCHRSHQALPPRTTPAQLYETLPKIAPPAEPIIPKRPRLPAEKPDGRREPFGTVIQRRSANRNGRFSYLKTAFTLGKAWEGQTVTILRHDEHLEIFDAEGTMITTTPWPAAQLHVGLARQVKARKQPTQVSTMS</sequence>
<dbReference type="Gene3D" id="3.30.420.10">
    <property type="entry name" value="Ribonuclease H-like superfamily/Ribonuclease H"/>
    <property type="match status" value="1"/>
</dbReference>
<dbReference type="InterPro" id="IPR001584">
    <property type="entry name" value="Integrase_cat-core"/>
</dbReference>
<reference evidence="4" key="1">
    <citation type="submission" date="2016-10" db="EMBL/GenBank/DDBJ databases">
        <authorList>
            <person name="Varghese N."/>
            <person name="Submissions S."/>
        </authorList>
    </citation>
    <scope>NUCLEOTIDE SEQUENCE [LARGE SCALE GENOMIC DNA]</scope>
    <source>
        <strain evidence="4">CGMCC 1.10783</strain>
    </source>
</reference>
<dbReference type="InterPro" id="IPR036397">
    <property type="entry name" value="RNaseH_sf"/>
</dbReference>
<feature type="compositionally biased region" description="Basic residues" evidence="1">
    <location>
        <begin position="59"/>
        <end position="71"/>
    </location>
</feature>
<proteinExistence type="predicted"/>
<organism evidence="3 4">
    <name type="scientific">Arthrobacter cupressi</name>
    <dbReference type="NCBI Taxonomy" id="1045773"/>
    <lineage>
        <taxon>Bacteria</taxon>
        <taxon>Bacillati</taxon>
        <taxon>Actinomycetota</taxon>
        <taxon>Actinomycetes</taxon>
        <taxon>Micrococcales</taxon>
        <taxon>Micrococcaceae</taxon>
        <taxon>Arthrobacter</taxon>
    </lineage>
</organism>
<evidence type="ECO:0000259" key="2">
    <source>
        <dbReference type="PROSITE" id="PS50994"/>
    </source>
</evidence>
<dbReference type="Proteomes" id="UP000182130">
    <property type="component" value="Unassembled WGS sequence"/>
</dbReference>
<dbReference type="SUPFAM" id="SSF53098">
    <property type="entry name" value="Ribonuclease H-like"/>
    <property type="match status" value="1"/>
</dbReference>
<dbReference type="AlphaFoldDB" id="A0A1G8YWP4"/>
<dbReference type="InterPro" id="IPR012337">
    <property type="entry name" value="RNaseH-like_sf"/>
</dbReference>
<keyword evidence="4" id="KW-1185">Reference proteome</keyword>
<evidence type="ECO:0000313" key="3">
    <source>
        <dbReference type="EMBL" id="SDK06475.1"/>
    </source>
</evidence>
<feature type="region of interest" description="Disordered" evidence="1">
    <location>
        <begin position="243"/>
        <end position="265"/>
    </location>
</feature>
<dbReference type="GO" id="GO:0003676">
    <property type="term" value="F:nucleic acid binding"/>
    <property type="evidence" value="ECO:0007669"/>
    <property type="project" value="InterPro"/>
</dbReference>
<dbReference type="STRING" id="1045773.SAMN05216555_1332"/>
<feature type="compositionally biased region" description="Basic and acidic residues" evidence="1">
    <location>
        <begin position="255"/>
        <end position="265"/>
    </location>
</feature>
<name>A0A1G8YWP4_9MICC</name>
<feature type="region of interest" description="Disordered" evidence="1">
    <location>
        <begin position="55"/>
        <end position="77"/>
    </location>
</feature>
<dbReference type="PANTHER" id="PTHR35004:SF7">
    <property type="entry name" value="INTEGRASE PROTEIN"/>
    <property type="match status" value="1"/>
</dbReference>